<dbReference type="Proteomes" id="UP001149165">
    <property type="component" value="Unassembled WGS sequence"/>
</dbReference>
<comment type="subcellular location">
    <subcellularLocation>
        <location evidence="1">Nucleus</location>
    </subcellularLocation>
</comment>
<reference evidence="7" key="2">
    <citation type="journal article" date="2023" name="IMA Fungus">
        <title>Comparative genomic study of the Penicillium genus elucidates a diverse pangenome and 15 lateral gene transfer events.</title>
        <authorList>
            <person name="Petersen C."/>
            <person name="Sorensen T."/>
            <person name="Nielsen M.R."/>
            <person name="Sondergaard T.E."/>
            <person name="Sorensen J.L."/>
            <person name="Fitzpatrick D.A."/>
            <person name="Frisvad J.C."/>
            <person name="Nielsen K.L."/>
        </authorList>
    </citation>
    <scope>NUCLEOTIDE SEQUENCE</scope>
    <source>
        <strain evidence="7">IBT 30069</strain>
    </source>
</reference>
<dbReference type="OrthoDB" id="5226580at2759"/>
<evidence type="ECO:0000256" key="5">
    <source>
        <dbReference type="ARBA" id="ARBA00023242"/>
    </source>
</evidence>
<evidence type="ECO:0008006" key="9">
    <source>
        <dbReference type="Google" id="ProtNLM"/>
    </source>
</evidence>
<feature type="compositionally biased region" description="Low complexity" evidence="6">
    <location>
        <begin position="58"/>
        <end position="76"/>
    </location>
</feature>
<evidence type="ECO:0000256" key="6">
    <source>
        <dbReference type="SAM" id="MobiDB-lite"/>
    </source>
</evidence>
<gene>
    <name evidence="7" type="ORF">N7456_004664</name>
</gene>
<keyword evidence="5" id="KW-0539">Nucleus</keyword>
<keyword evidence="4" id="KW-0804">Transcription</keyword>
<keyword evidence="2" id="KW-0805">Transcription regulation</keyword>
<evidence type="ECO:0000256" key="1">
    <source>
        <dbReference type="ARBA" id="ARBA00004123"/>
    </source>
</evidence>
<evidence type="ECO:0000313" key="8">
    <source>
        <dbReference type="Proteomes" id="UP001149165"/>
    </source>
</evidence>
<dbReference type="InterPro" id="IPR051089">
    <property type="entry name" value="prtT"/>
</dbReference>
<evidence type="ECO:0000256" key="2">
    <source>
        <dbReference type="ARBA" id="ARBA00023015"/>
    </source>
</evidence>
<accession>A0A9W9FX14</accession>
<reference evidence="7" key="1">
    <citation type="submission" date="2022-11" db="EMBL/GenBank/DDBJ databases">
        <authorList>
            <person name="Petersen C."/>
        </authorList>
    </citation>
    <scope>NUCLEOTIDE SEQUENCE</scope>
    <source>
        <strain evidence="7">IBT 30069</strain>
    </source>
</reference>
<dbReference type="PANTHER" id="PTHR31845">
    <property type="entry name" value="FINGER DOMAIN PROTEIN, PUTATIVE-RELATED"/>
    <property type="match status" value="1"/>
</dbReference>
<dbReference type="GO" id="GO:0000981">
    <property type="term" value="F:DNA-binding transcription factor activity, RNA polymerase II-specific"/>
    <property type="evidence" value="ECO:0007669"/>
    <property type="project" value="TreeGrafter"/>
</dbReference>
<name>A0A9W9FX14_9EURO</name>
<keyword evidence="3" id="KW-0238">DNA-binding</keyword>
<dbReference type="GO" id="GO:0000976">
    <property type="term" value="F:transcription cis-regulatory region binding"/>
    <property type="evidence" value="ECO:0007669"/>
    <property type="project" value="TreeGrafter"/>
</dbReference>
<dbReference type="PANTHER" id="PTHR31845:SF37">
    <property type="entry name" value="TRANSCRIPTION FACTOR DOMAIN-CONTAINING PROTEIN"/>
    <property type="match status" value="1"/>
</dbReference>
<dbReference type="GO" id="GO:0005634">
    <property type="term" value="C:nucleus"/>
    <property type="evidence" value="ECO:0007669"/>
    <property type="project" value="UniProtKB-SubCell"/>
</dbReference>
<keyword evidence="8" id="KW-1185">Reference proteome</keyword>
<proteinExistence type="predicted"/>
<protein>
    <recommendedName>
        <fullName evidence="9">Transcription factor</fullName>
    </recommendedName>
</protein>
<evidence type="ECO:0000256" key="3">
    <source>
        <dbReference type="ARBA" id="ARBA00023125"/>
    </source>
</evidence>
<dbReference type="EMBL" id="JAPQKH010000003">
    <property type="protein sequence ID" value="KAJ5107989.1"/>
    <property type="molecule type" value="Genomic_DNA"/>
</dbReference>
<dbReference type="AlphaFoldDB" id="A0A9W9FX14"/>
<comment type="caution">
    <text evidence="7">The sequence shown here is derived from an EMBL/GenBank/DDBJ whole genome shotgun (WGS) entry which is preliminary data.</text>
</comment>
<evidence type="ECO:0000256" key="4">
    <source>
        <dbReference type="ARBA" id="ARBA00023163"/>
    </source>
</evidence>
<evidence type="ECO:0000313" key="7">
    <source>
        <dbReference type="EMBL" id="KAJ5107989.1"/>
    </source>
</evidence>
<organism evidence="7 8">
    <name type="scientific">Penicillium angulare</name>
    <dbReference type="NCBI Taxonomy" id="116970"/>
    <lineage>
        <taxon>Eukaryota</taxon>
        <taxon>Fungi</taxon>
        <taxon>Dikarya</taxon>
        <taxon>Ascomycota</taxon>
        <taxon>Pezizomycotina</taxon>
        <taxon>Eurotiomycetes</taxon>
        <taxon>Eurotiomycetidae</taxon>
        <taxon>Eurotiales</taxon>
        <taxon>Aspergillaceae</taxon>
        <taxon>Penicillium</taxon>
    </lineage>
</organism>
<feature type="region of interest" description="Disordered" evidence="6">
    <location>
        <begin position="52"/>
        <end position="78"/>
    </location>
</feature>
<sequence length="584" mass="65489">MSTSSSVGLVRTCNRLGLECYFRPSKTRVPKKRATRLGALEDKVDKILGQMTTTSNRSSLSPQAGPSSQSGQSCDQDSQHPCDVIGRGLITYNEANQLLDSYRTTIPCFPFVQIPKDATVDNLRSERPFLLFSILFVSSFRNVPLNLALEEVSTSYLGGQILQGDRPQPMDMLQGLLVTIAGTKKKHQLTRIPGYMRLAQGIISDTRLDYPAKMRATSGRMILMADSDTGNKWSSLQNEEMRALVGYYLLDASRAITAQRAGNMPWSPFLESCAAKLSHDCEFPTDRYLLGHVQLQRMLSEVDTLVAQGYDEIQAPPSDIESMIHCLQSDMDEYKSLLPAPMHNNIFSEVQSHFFDVHLWQTAFFDVYRPSAASIDPTVTLLRTHALCQGLAAAKRFISYYFSLPFGIERTFSYLQWTAIGFGIATACRLTLAALDRSVQYNANVQTLRETLDIPRELLRIRQRLREVDTQWKDGKADHQQIIFYQDWVWYLSGWFEEKCRMEQSDDASASGSDQGHGMVLTATSISDGNFYGDFQPQPGVNFIPWSNAQDYTIEDMFNTWVGGNAMPTPTSLGGNTMSTPTSQ</sequence>